<dbReference type="RefSeq" id="XP_030641232.1">
    <property type="nucleotide sequence ID" value="XM_030785372.1"/>
</dbReference>
<dbReference type="InterPro" id="IPR013320">
    <property type="entry name" value="ConA-like_dom_sf"/>
</dbReference>
<evidence type="ECO:0000256" key="8">
    <source>
        <dbReference type="ARBA" id="ARBA00022833"/>
    </source>
</evidence>
<dbReference type="Pfam" id="PF00629">
    <property type="entry name" value="MAM"/>
    <property type="match status" value="1"/>
</dbReference>
<feature type="region of interest" description="Disordered" evidence="19">
    <location>
        <begin position="774"/>
        <end position="795"/>
    </location>
</feature>
<dbReference type="GO" id="GO:0008270">
    <property type="term" value="F:zinc ion binding"/>
    <property type="evidence" value="ECO:0007669"/>
    <property type="project" value="UniProtKB-UniRule"/>
</dbReference>
<feature type="binding site" evidence="16">
    <location>
        <position position="209"/>
    </location>
    <ligand>
        <name>Zn(2+)</name>
        <dbReference type="ChEBI" id="CHEBI:29105"/>
        <note>catalytic</note>
    </ligand>
</feature>
<keyword evidence="6" id="KW-0732">Signal</keyword>
<dbReference type="EC" id="3.4.24.-" evidence="18"/>
<evidence type="ECO:0000256" key="7">
    <source>
        <dbReference type="ARBA" id="ARBA00022801"/>
    </source>
</evidence>
<dbReference type="FunFam" id="2.60.210.10:FF:000009">
    <property type="entry name" value="Meprin A subunit"/>
    <property type="match status" value="1"/>
</dbReference>
<feature type="active site" evidence="17">
    <location>
        <position position="90"/>
    </location>
</feature>
<evidence type="ECO:0000256" key="5">
    <source>
        <dbReference type="ARBA" id="ARBA00022723"/>
    </source>
</evidence>
<dbReference type="InterPro" id="IPR001506">
    <property type="entry name" value="Peptidase_M12A"/>
</dbReference>
<dbReference type="GO" id="GO:0004222">
    <property type="term" value="F:metalloendopeptidase activity"/>
    <property type="evidence" value="ECO:0007669"/>
    <property type="project" value="UniProtKB-UniRule"/>
</dbReference>
<dbReference type="SUPFAM" id="SSF55486">
    <property type="entry name" value="Metalloproteases ('zincins'), catalytic domain"/>
    <property type="match status" value="2"/>
</dbReference>
<evidence type="ECO:0000259" key="22">
    <source>
        <dbReference type="PROSITE" id="PS51864"/>
    </source>
</evidence>
<keyword evidence="10 17" id="KW-0482">Metalloprotease</keyword>
<dbReference type="OrthoDB" id="291007at2759"/>
<dbReference type="SMART" id="SM00235">
    <property type="entry name" value="ZnMc"/>
    <property type="match status" value="2"/>
</dbReference>
<evidence type="ECO:0000256" key="17">
    <source>
        <dbReference type="PROSITE-ProRule" id="PRU01211"/>
    </source>
</evidence>
<feature type="domain" description="Peptidase M12A" evidence="22">
    <location>
        <begin position="1"/>
        <end position="124"/>
    </location>
</feature>
<keyword evidence="3 17" id="KW-0645">Protease</keyword>
<comment type="cofactor">
    <cofactor evidence="17 18">
        <name>Zn(2+)</name>
        <dbReference type="ChEBI" id="CHEBI:29105"/>
    </cofactor>
    <text evidence="17 18">Binds 1 zinc ion per subunit.</text>
</comment>
<dbReference type="CDD" id="cd06263">
    <property type="entry name" value="MAM"/>
    <property type="match status" value="1"/>
</dbReference>
<feature type="binding site" evidence="16 17">
    <location>
        <position position="311"/>
    </location>
    <ligand>
        <name>Zn(2+)</name>
        <dbReference type="ChEBI" id="CHEBI:29105"/>
        <note>catalytic</note>
    </ligand>
</feature>
<dbReference type="Pfam" id="PF01400">
    <property type="entry name" value="Astacin"/>
    <property type="match status" value="2"/>
</dbReference>
<keyword evidence="7 17" id="KW-0378">Hydrolase</keyword>
<organism evidence="23 24">
    <name type="scientific">Chanos chanos</name>
    <name type="common">Milkfish</name>
    <name type="synonym">Mugil chanos</name>
    <dbReference type="NCBI Taxonomy" id="29144"/>
    <lineage>
        <taxon>Eukaryota</taxon>
        <taxon>Metazoa</taxon>
        <taxon>Chordata</taxon>
        <taxon>Craniata</taxon>
        <taxon>Vertebrata</taxon>
        <taxon>Euteleostomi</taxon>
        <taxon>Actinopterygii</taxon>
        <taxon>Neopterygii</taxon>
        <taxon>Teleostei</taxon>
        <taxon>Ostariophysi</taxon>
        <taxon>Gonorynchiformes</taxon>
        <taxon>Chanidae</taxon>
        <taxon>Chanos</taxon>
    </lineage>
</organism>
<dbReference type="Gene3D" id="2.60.120.200">
    <property type="match status" value="1"/>
</dbReference>
<dbReference type="InterPro" id="IPR006026">
    <property type="entry name" value="Peptidase_Metallo"/>
</dbReference>
<comment type="subcellular location">
    <subcellularLocation>
        <location evidence="1">Membrane</location>
        <topology evidence="1">Single-pass type I membrane protein</topology>
    </subcellularLocation>
</comment>
<dbReference type="PRINTS" id="PR00480">
    <property type="entry name" value="ASTACIN"/>
</dbReference>
<dbReference type="SMART" id="SM00061">
    <property type="entry name" value="MATH"/>
    <property type="match status" value="1"/>
</dbReference>
<dbReference type="PROSITE" id="PS51864">
    <property type="entry name" value="ASTACIN"/>
    <property type="match status" value="2"/>
</dbReference>
<name>A0A6J2WBG1_CHACN</name>
<dbReference type="Gene3D" id="3.40.390.10">
    <property type="entry name" value="Collagenase (Catalytic Domain)"/>
    <property type="match status" value="2"/>
</dbReference>
<dbReference type="PIRSF" id="PIRSF001196">
    <property type="entry name" value="Meprin"/>
    <property type="match status" value="1"/>
</dbReference>
<evidence type="ECO:0000256" key="13">
    <source>
        <dbReference type="ARBA" id="ARBA00023157"/>
    </source>
</evidence>
<evidence type="ECO:0000256" key="9">
    <source>
        <dbReference type="ARBA" id="ARBA00022989"/>
    </source>
</evidence>
<comment type="caution">
    <text evidence="17">Lacks conserved residue(s) required for the propagation of feature annotation.</text>
</comment>
<evidence type="ECO:0000256" key="16">
    <source>
        <dbReference type="PIRSR" id="PIRSR001196-2"/>
    </source>
</evidence>
<keyword evidence="11" id="KW-0472">Membrane</keyword>
<evidence type="ECO:0000256" key="4">
    <source>
        <dbReference type="ARBA" id="ARBA00022692"/>
    </source>
</evidence>
<reference evidence="24" key="1">
    <citation type="submission" date="2025-08" db="UniProtKB">
        <authorList>
            <consortium name="RefSeq"/>
        </authorList>
    </citation>
    <scope>IDENTIFICATION</scope>
</reference>
<evidence type="ECO:0000256" key="12">
    <source>
        <dbReference type="ARBA" id="ARBA00023145"/>
    </source>
</evidence>
<evidence type="ECO:0000256" key="2">
    <source>
        <dbReference type="ARBA" id="ARBA00022536"/>
    </source>
</evidence>
<protein>
    <recommendedName>
        <fullName evidence="18">Metalloendopeptidase</fullName>
        <ecNumber evidence="18">3.4.24.-</ecNumber>
    </recommendedName>
</protein>
<evidence type="ECO:0000256" key="15">
    <source>
        <dbReference type="PIRSR" id="PIRSR001196-1"/>
    </source>
</evidence>
<keyword evidence="9" id="KW-1133">Transmembrane helix</keyword>
<dbReference type="PROSITE" id="PS50060">
    <property type="entry name" value="MAM_2"/>
    <property type="match status" value="1"/>
</dbReference>
<evidence type="ECO:0000313" key="23">
    <source>
        <dbReference type="Proteomes" id="UP000504632"/>
    </source>
</evidence>
<feature type="binding site" evidence="16 17">
    <location>
        <position position="307"/>
    </location>
    <ligand>
        <name>Zn(2+)</name>
        <dbReference type="ChEBI" id="CHEBI:29105"/>
        <note>catalytic</note>
    </ligand>
</feature>
<sequence length="795" mass="91663">MCSGLLSGVDRRRDIPEINKYMNAKGVTLKALEQFRLKSCIDFKPRETEFHYIRVVKQDGCFSSVGKQLGYGQTLSIGDGCDTIAIVEHEFLHTLGFYHEQSRYDRDDYVTIVWQNIMWGYGYQVHVQLQQEYFSIYVRLVSGDYDDQLQWPCPWRQVTFLLLDQHPHIQQRMSHQRSIITDPTSGEDVDDGIRDIPEINKDLNLLEGDILETKDKSALLGDQYRWESPVPYVLNEDLDIDAKGIILRAFEQFRLKSCIDFKPRDNEEYYISVEKKDGCYSYVGKRFINGQILSIGAGCGTVSVVEHEFLHALGFYHEQSRYDRDDHVTIVWENMETGKEHNFNKYSEDQITTQDTPYDYTSVMHYGKDYFTNGNGPTIITKLPEFQDVIGQRLEMSFYDVVELNKLYKCNTFTSFLDHCSFDNESLCEMSVCSHSGLEWERVTSVAGGPQSDHTYLGSESQVHVNVFFLCSLSSVGFFMHLSTVNGQEGDRAKLETRTMTPSRDCKVQCLQFFHYHSGSESDQLNIWIREFDNEADPSVTRRLMGQITGSPANYWQLHHVPLNAGKTFQVEFESRKGAGSSSGGFSVDDINLSETECPHNIWQIRNFEELLTSSSPGTYIFSPRYYSPEGYGYQVFIALQREYFSIYVRLVSGDYDDQLQWPCPWRQVTFLLLDQNPHIQQRMSHQKSITTDPTYISGGVFFWDNPRKVGTPTVMNNEIVYVNSGWGYRYFMYQKDLSNRAFVKGGDIFLLFSMQDISGLLQKDTLPCPSVPEQNFMGSPEDQADEGPCVKRIK</sequence>
<evidence type="ECO:0000256" key="19">
    <source>
        <dbReference type="SAM" id="MobiDB-lite"/>
    </source>
</evidence>
<dbReference type="AlphaFoldDB" id="A0A6J2WBG1"/>
<keyword evidence="5 16" id="KW-0479">Metal-binding</keyword>
<evidence type="ECO:0000256" key="3">
    <source>
        <dbReference type="ARBA" id="ARBA00022670"/>
    </source>
</evidence>
<dbReference type="Gene3D" id="2.60.210.10">
    <property type="entry name" value="Apoptosis, Tumor Necrosis Factor Receptor Associated Protein 2, Chain A"/>
    <property type="match status" value="1"/>
</dbReference>
<feature type="binding site" evidence="16 17">
    <location>
        <position position="317"/>
    </location>
    <ligand>
        <name>Zn(2+)</name>
        <dbReference type="ChEBI" id="CHEBI:29105"/>
        <note>catalytic</note>
    </ligand>
</feature>
<dbReference type="InterPro" id="IPR002083">
    <property type="entry name" value="MATH/TRAF_dom"/>
</dbReference>
<keyword evidence="23" id="KW-1185">Reference proteome</keyword>
<dbReference type="InterPro" id="IPR024079">
    <property type="entry name" value="MetalloPept_cat_dom_sf"/>
</dbReference>
<dbReference type="SMART" id="SM00137">
    <property type="entry name" value="MAM"/>
    <property type="match status" value="1"/>
</dbReference>
<keyword evidence="14" id="KW-0325">Glycoprotein</keyword>
<feature type="domain" description="MATH" evidence="21">
    <location>
        <begin position="598"/>
        <end position="755"/>
    </location>
</feature>
<dbReference type="Pfam" id="PF22486">
    <property type="entry name" value="MATH_2"/>
    <property type="match status" value="1"/>
</dbReference>
<gene>
    <name evidence="24" type="primary">LOC115821559</name>
</gene>
<dbReference type="PROSITE" id="PS50144">
    <property type="entry name" value="MATH"/>
    <property type="match status" value="1"/>
</dbReference>
<keyword evidence="8 16" id="KW-0862">Zinc</keyword>
<feature type="domain" description="MAM" evidence="20">
    <location>
        <begin position="418"/>
        <end position="600"/>
    </location>
</feature>
<dbReference type="GO" id="GO:0016020">
    <property type="term" value="C:membrane"/>
    <property type="evidence" value="ECO:0007669"/>
    <property type="project" value="UniProtKB-SubCell"/>
</dbReference>
<evidence type="ECO:0000256" key="18">
    <source>
        <dbReference type="RuleBase" id="RU361183"/>
    </source>
</evidence>
<evidence type="ECO:0000259" key="20">
    <source>
        <dbReference type="PROSITE" id="PS50060"/>
    </source>
</evidence>
<dbReference type="GeneID" id="115821559"/>
<feature type="binding site" evidence="17">
    <location>
        <position position="93"/>
    </location>
    <ligand>
        <name>Zn(2+)</name>
        <dbReference type="ChEBI" id="CHEBI:29105"/>
        <note>catalytic</note>
    </ligand>
</feature>
<keyword evidence="4" id="KW-0812">Transmembrane</keyword>
<dbReference type="PANTHER" id="PTHR10127:SF903">
    <property type="entry name" value="MEPRIN A SUBUNIT"/>
    <property type="match status" value="1"/>
</dbReference>
<evidence type="ECO:0000313" key="24">
    <source>
        <dbReference type="RefSeq" id="XP_030641232.1"/>
    </source>
</evidence>
<evidence type="ECO:0000256" key="11">
    <source>
        <dbReference type="ARBA" id="ARBA00023136"/>
    </source>
</evidence>
<evidence type="ECO:0000259" key="21">
    <source>
        <dbReference type="PROSITE" id="PS50144"/>
    </source>
</evidence>
<evidence type="ECO:0000256" key="10">
    <source>
        <dbReference type="ARBA" id="ARBA00023049"/>
    </source>
</evidence>
<keyword evidence="2" id="KW-0245">EGF-like domain</keyword>
<evidence type="ECO:0000256" key="14">
    <source>
        <dbReference type="ARBA" id="ARBA00023180"/>
    </source>
</evidence>
<feature type="binding site" evidence="17">
    <location>
        <position position="89"/>
    </location>
    <ligand>
        <name>Zn(2+)</name>
        <dbReference type="ChEBI" id="CHEBI:29105"/>
        <note>catalytic</note>
    </ligand>
</feature>
<dbReference type="InterPro" id="IPR008294">
    <property type="entry name" value="Meprin"/>
</dbReference>
<dbReference type="SUPFAM" id="SSF49599">
    <property type="entry name" value="TRAF domain-like"/>
    <property type="match status" value="2"/>
</dbReference>
<keyword evidence="12" id="KW-0865">Zymogen</keyword>
<dbReference type="FunFam" id="3.40.390.10:FF:000015">
    <property type="entry name" value="Meprin A subunit"/>
    <property type="match status" value="1"/>
</dbReference>
<evidence type="ECO:0000256" key="1">
    <source>
        <dbReference type="ARBA" id="ARBA00004479"/>
    </source>
</evidence>
<dbReference type="InterPro" id="IPR000998">
    <property type="entry name" value="MAM_dom"/>
</dbReference>
<feature type="domain" description="Peptidase M12A" evidence="22">
    <location>
        <begin position="217"/>
        <end position="411"/>
    </location>
</feature>
<keyword evidence="13" id="KW-1015">Disulfide bond</keyword>
<dbReference type="Proteomes" id="UP000504632">
    <property type="component" value="Chromosome 9"/>
</dbReference>
<feature type="active site" evidence="15 17">
    <location>
        <position position="308"/>
    </location>
</feature>
<dbReference type="GO" id="GO:0006508">
    <property type="term" value="P:proteolysis"/>
    <property type="evidence" value="ECO:0007669"/>
    <property type="project" value="UniProtKB-KW"/>
</dbReference>
<accession>A0A6J2WBG1</accession>
<dbReference type="InParanoid" id="A0A6J2WBG1"/>
<evidence type="ECO:0000256" key="6">
    <source>
        <dbReference type="ARBA" id="ARBA00022729"/>
    </source>
</evidence>
<proteinExistence type="predicted"/>
<dbReference type="PANTHER" id="PTHR10127">
    <property type="entry name" value="DISCOIDIN, CUB, EGF, LAMININ , AND ZINC METALLOPROTEASE DOMAIN CONTAINING"/>
    <property type="match status" value="1"/>
</dbReference>
<dbReference type="SUPFAM" id="SSF49899">
    <property type="entry name" value="Concanavalin A-like lectins/glucanases"/>
    <property type="match status" value="1"/>
</dbReference>
<dbReference type="InterPro" id="IPR008974">
    <property type="entry name" value="TRAF-like"/>
</dbReference>
<feature type="binding site" evidence="17">
    <location>
        <position position="99"/>
    </location>
    <ligand>
        <name>Zn(2+)</name>
        <dbReference type="ChEBI" id="CHEBI:29105"/>
        <note>catalytic</note>
    </ligand>
</feature>